<dbReference type="CDD" id="cd01045">
    <property type="entry name" value="Ferritin_like_AB"/>
    <property type="match status" value="1"/>
</dbReference>
<reference evidence="2 3" key="1">
    <citation type="journal article" date="2013" name="BMC Microbiol.">
        <title>Identification of the type II cytochrome c maturation pathway in anammox bacteria by comparative genomics.</title>
        <authorList>
            <person name="Ferousi C."/>
            <person name="Speth D.R."/>
            <person name="Reimann J."/>
            <person name="Op den Camp H.J."/>
            <person name="Allen J.W."/>
            <person name="Keltjens J.T."/>
            <person name="Jetten M.S."/>
        </authorList>
    </citation>
    <scope>NUCLEOTIDE SEQUENCE [LARGE SCALE GENOMIC DNA]</scope>
    <source>
        <strain evidence="2">RU1</strain>
    </source>
</reference>
<dbReference type="AlphaFoldDB" id="A0A0M2UWF3"/>
<dbReference type="Proteomes" id="UP000034954">
    <property type="component" value="Unassembled WGS sequence"/>
</dbReference>
<accession>A0A0M2UWF3</accession>
<dbReference type="SUPFAM" id="SSF47240">
    <property type="entry name" value="Ferritin-like"/>
    <property type="match status" value="1"/>
</dbReference>
<evidence type="ECO:0000313" key="3">
    <source>
        <dbReference type="Proteomes" id="UP000034954"/>
    </source>
</evidence>
<evidence type="ECO:0000259" key="1">
    <source>
        <dbReference type="Pfam" id="PF02915"/>
    </source>
</evidence>
<proteinExistence type="predicted"/>
<dbReference type="PANTHER" id="PTHR33531:SF7">
    <property type="entry name" value="HYPOTHETICAL MEMBRANE PROTEIN, CONSERVED"/>
    <property type="match status" value="1"/>
</dbReference>
<organism evidence="2 3">
    <name type="scientific">Candidatus Brocadia fulgida</name>
    <dbReference type="NCBI Taxonomy" id="380242"/>
    <lineage>
        <taxon>Bacteria</taxon>
        <taxon>Pseudomonadati</taxon>
        <taxon>Planctomycetota</taxon>
        <taxon>Candidatus Brocadiia</taxon>
        <taxon>Candidatus Brocadiales</taxon>
        <taxon>Candidatus Brocadiaceae</taxon>
        <taxon>Candidatus Brocadia</taxon>
    </lineage>
</organism>
<dbReference type="GO" id="GO:0046872">
    <property type="term" value="F:metal ion binding"/>
    <property type="evidence" value="ECO:0007669"/>
    <property type="project" value="InterPro"/>
</dbReference>
<dbReference type="EMBL" id="LAQJ01000106">
    <property type="protein sequence ID" value="KKO20398.1"/>
    <property type="molecule type" value="Genomic_DNA"/>
</dbReference>
<sequence>MKYENFNDAEALKIAMTIEEEGLEFYSILMKSTKDDKAKDIFSELALAEKKHLALFQKAYSEIPAPVNPVQGCEDYTVNLYLKDLVDTGIFTKKGEARRLATEIKSDIDALKIGIQAEKDSILYYNEAAKNTRHEGGKKAFEQLTNEEKKHLQRLTELLKVLKKIP</sequence>
<dbReference type="GO" id="GO:0016491">
    <property type="term" value="F:oxidoreductase activity"/>
    <property type="evidence" value="ECO:0007669"/>
    <property type="project" value="InterPro"/>
</dbReference>
<gene>
    <name evidence="2" type="ORF">BROFUL_00869</name>
</gene>
<comment type="caution">
    <text evidence="2">The sequence shown here is derived from an EMBL/GenBank/DDBJ whole genome shotgun (WGS) entry which is preliminary data.</text>
</comment>
<name>A0A0M2UWF3_9BACT</name>
<dbReference type="InterPro" id="IPR003251">
    <property type="entry name" value="Rr_diiron-bd_dom"/>
</dbReference>
<dbReference type="PANTHER" id="PTHR33531">
    <property type="entry name" value="RUBRERYTHRIN SUBFAMILY"/>
    <property type="match status" value="1"/>
</dbReference>
<dbReference type="Pfam" id="PF02915">
    <property type="entry name" value="Rubrerythrin"/>
    <property type="match status" value="1"/>
</dbReference>
<dbReference type="InterPro" id="IPR012347">
    <property type="entry name" value="Ferritin-like"/>
</dbReference>
<keyword evidence="3" id="KW-1185">Reference proteome</keyword>
<dbReference type="InterPro" id="IPR009078">
    <property type="entry name" value="Ferritin-like_SF"/>
</dbReference>
<dbReference type="Gene3D" id="1.20.1260.10">
    <property type="match status" value="1"/>
</dbReference>
<evidence type="ECO:0000313" key="2">
    <source>
        <dbReference type="EMBL" id="KKO20398.1"/>
    </source>
</evidence>
<protein>
    <recommendedName>
        <fullName evidence="1">Rubrerythrin diiron-binding domain-containing protein</fullName>
    </recommendedName>
</protein>
<feature type="domain" description="Rubrerythrin diiron-binding" evidence="1">
    <location>
        <begin position="10"/>
        <end position="158"/>
    </location>
</feature>